<dbReference type="Proteomes" id="UP000261680">
    <property type="component" value="Unplaced"/>
</dbReference>
<dbReference type="GeneID" id="121104650"/>
<dbReference type="OrthoDB" id="10681457at2759"/>
<accession>A0A8M1GI56</accession>
<feature type="compositionally biased region" description="Gly residues" evidence="1">
    <location>
        <begin position="213"/>
        <end position="226"/>
    </location>
</feature>
<evidence type="ECO:0000313" key="2">
    <source>
        <dbReference type="Proteomes" id="UP000261680"/>
    </source>
</evidence>
<protein>
    <submittedName>
        <fullName evidence="3">Collagen alpha-1(I) chain-like</fullName>
    </submittedName>
</protein>
<feature type="compositionally biased region" description="Gly residues" evidence="1">
    <location>
        <begin position="193"/>
        <end position="203"/>
    </location>
</feature>
<gene>
    <name evidence="3" type="primary">LOC121104650</name>
</gene>
<evidence type="ECO:0000313" key="3">
    <source>
        <dbReference type="RefSeq" id="XP_040494610.1"/>
    </source>
</evidence>
<dbReference type="RefSeq" id="XP_040494610.1">
    <property type="nucleotide sequence ID" value="XM_040638676.1"/>
</dbReference>
<dbReference type="AlphaFoldDB" id="A0A8M1GI56"/>
<feature type="compositionally biased region" description="Low complexity" evidence="1">
    <location>
        <begin position="99"/>
        <end position="113"/>
    </location>
</feature>
<feature type="compositionally biased region" description="Gly residues" evidence="1">
    <location>
        <begin position="51"/>
        <end position="60"/>
    </location>
</feature>
<dbReference type="KEGG" id="umr:121104650"/>
<feature type="region of interest" description="Disordered" evidence="1">
    <location>
        <begin position="1"/>
        <end position="20"/>
    </location>
</feature>
<name>A0A8M1GI56_URSMA</name>
<organism evidence="2 3">
    <name type="scientific">Ursus maritimus</name>
    <name type="common">Polar bear</name>
    <name type="synonym">Thalarctos maritimus</name>
    <dbReference type="NCBI Taxonomy" id="29073"/>
    <lineage>
        <taxon>Eukaryota</taxon>
        <taxon>Metazoa</taxon>
        <taxon>Chordata</taxon>
        <taxon>Craniata</taxon>
        <taxon>Vertebrata</taxon>
        <taxon>Euteleostomi</taxon>
        <taxon>Mammalia</taxon>
        <taxon>Eutheria</taxon>
        <taxon>Laurasiatheria</taxon>
        <taxon>Carnivora</taxon>
        <taxon>Caniformia</taxon>
        <taxon>Ursidae</taxon>
        <taxon>Ursus</taxon>
    </lineage>
</organism>
<reference evidence="3" key="1">
    <citation type="submission" date="2025-08" db="UniProtKB">
        <authorList>
            <consortium name="RefSeq"/>
        </authorList>
    </citation>
    <scope>IDENTIFICATION</scope>
    <source>
        <tissue evidence="3">Whole blood</tissue>
    </source>
</reference>
<feature type="compositionally biased region" description="Low complexity" evidence="1">
    <location>
        <begin position="152"/>
        <end position="162"/>
    </location>
</feature>
<feature type="compositionally biased region" description="Low complexity" evidence="1">
    <location>
        <begin position="61"/>
        <end position="72"/>
    </location>
</feature>
<evidence type="ECO:0000256" key="1">
    <source>
        <dbReference type="SAM" id="MobiDB-lite"/>
    </source>
</evidence>
<feature type="compositionally biased region" description="Gly residues" evidence="1">
    <location>
        <begin position="11"/>
        <end position="20"/>
    </location>
</feature>
<proteinExistence type="predicted"/>
<keyword evidence="2" id="KW-1185">Reference proteome</keyword>
<sequence>MASALGWKLEGNGGGDGWRAGLGLARRRAAAAEAAGERARRRVLRAETGRGLSGGRGGSAGPAPARAPGTKAPARRWRGPPPAARRACAPRPPDRPRAGARGRLAAGARAPLAVNQPVSPSRRASSRCPDRPRHARQPRAGPSVSRTRTGGRPAHCPAQAQPQPFPQPGSPRGGREKRRGCRAPPGPPAKPGYLGGLPGGGSQPGQARPPHTRGGGSGGGGGGGGSSERLLRGGAGAEQPADWPAGSDGQQACPAPPFRLRRAGPQAAPATARPLSVHPLRPVWPSTDPSFGEAPRPKRPL</sequence>
<feature type="region of interest" description="Disordered" evidence="1">
    <location>
        <begin position="35"/>
        <end position="301"/>
    </location>
</feature>